<reference evidence="1 2" key="1">
    <citation type="journal article" date="2020" name="Cell">
        <title>Large-Scale Comparative Analyses of Tick Genomes Elucidate Their Genetic Diversity and Vector Capacities.</title>
        <authorList>
            <consortium name="Tick Genome and Microbiome Consortium (TIGMIC)"/>
            <person name="Jia N."/>
            <person name="Wang J."/>
            <person name="Shi W."/>
            <person name="Du L."/>
            <person name="Sun Y."/>
            <person name="Zhan W."/>
            <person name="Jiang J.F."/>
            <person name="Wang Q."/>
            <person name="Zhang B."/>
            <person name="Ji P."/>
            <person name="Bell-Sakyi L."/>
            <person name="Cui X.M."/>
            <person name="Yuan T.T."/>
            <person name="Jiang B.G."/>
            <person name="Yang W.F."/>
            <person name="Lam T.T."/>
            <person name="Chang Q.C."/>
            <person name="Ding S.J."/>
            <person name="Wang X.J."/>
            <person name="Zhu J.G."/>
            <person name="Ruan X.D."/>
            <person name="Zhao L."/>
            <person name="Wei J.T."/>
            <person name="Ye R.Z."/>
            <person name="Que T.C."/>
            <person name="Du C.H."/>
            <person name="Zhou Y.H."/>
            <person name="Cheng J.X."/>
            <person name="Dai P.F."/>
            <person name="Guo W.B."/>
            <person name="Han X.H."/>
            <person name="Huang E.J."/>
            <person name="Li L.F."/>
            <person name="Wei W."/>
            <person name="Gao Y.C."/>
            <person name="Liu J.Z."/>
            <person name="Shao H.Z."/>
            <person name="Wang X."/>
            <person name="Wang C.C."/>
            <person name="Yang T.C."/>
            <person name="Huo Q.B."/>
            <person name="Li W."/>
            <person name="Chen H.Y."/>
            <person name="Chen S.E."/>
            <person name="Zhou L.G."/>
            <person name="Ni X.B."/>
            <person name="Tian J.H."/>
            <person name="Sheng Y."/>
            <person name="Liu T."/>
            <person name="Pan Y.S."/>
            <person name="Xia L.Y."/>
            <person name="Li J."/>
            <person name="Zhao F."/>
            <person name="Cao W.C."/>
        </authorList>
    </citation>
    <scope>NUCLEOTIDE SEQUENCE [LARGE SCALE GENOMIC DNA]</scope>
    <source>
        <strain evidence="1">HaeL-2018</strain>
    </source>
</reference>
<gene>
    <name evidence="1" type="ORF">HPB48_004369</name>
</gene>
<name>A0A9J6FRL8_HAELO</name>
<protein>
    <submittedName>
        <fullName evidence="1">Uncharacterized protein</fullName>
    </submittedName>
</protein>
<dbReference type="AlphaFoldDB" id="A0A9J6FRL8"/>
<dbReference type="EMBL" id="JABSTR010000004">
    <property type="protein sequence ID" value="KAH9368870.1"/>
    <property type="molecule type" value="Genomic_DNA"/>
</dbReference>
<evidence type="ECO:0000313" key="1">
    <source>
        <dbReference type="EMBL" id="KAH9368870.1"/>
    </source>
</evidence>
<keyword evidence="2" id="KW-1185">Reference proteome</keyword>
<dbReference type="VEuPathDB" id="VectorBase:HLOH_053955"/>
<comment type="caution">
    <text evidence="1">The sequence shown here is derived from an EMBL/GenBank/DDBJ whole genome shotgun (WGS) entry which is preliminary data.</text>
</comment>
<organism evidence="1 2">
    <name type="scientific">Haemaphysalis longicornis</name>
    <name type="common">Bush tick</name>
    <dbReference type="NCBI Taxonomy" id="44386"/>
    <lineage>
        <taxon>Eukaryota</taxon>
        <taxon>Metazoa</taxon>
        <taxon>Ecdysozoa</taxon>
        <taxon>Arthropoda</taxon>
        <taxon>Chelicerata</taxon>
        <taxon>Arachnida</taxon>
        <taxon>Acari</taxon>
        <taxon>Parasitiformes</taxon>
        <taxon>Ixodida</taxon>
        <taxon>Ixodoidea</taxon>
        <taxon>Ixodidae</taxon>
        <taxon>Haemaphysalinae</taxon>
        <taxon>Haemaphysalis</taxon>
    </lineage>
</organism>
<evidence type="ECO:0000313" key="2">
    <source>
        <dbReference type="Proteomes" id="UP000821853"/>
    </source>
</evidence>
<sequence>MMLKTSMGPGTSRTRLFQKPAIQSVALFSNLDLYGQAQAVKNVPPETMRMTMALRRSKREAVKAMPKRMPPAHVSLLQLRFAGSGHISGK</sequence>
<dbReference type="Proteomes" id="UP000821853">
    <property type="component" value="Chromosome 2"/>
</dbReference>
<accession>A0A9J6FRL8</accession>
<proteinExistence type="predicted"/>